<dbReference type="Gene3D" id="2.30.230.10">
    <property type="entry name" value="Lipovitellin, beta-sheet shell regions, chain A"/>
    <property type="match status" value="1"/>
</dbReference>
<dbReference type="GO" id="GO:0050750">
    <property type="term" value="F:low-density lipoprotein particle receptor binding"/>
    <property type="evidence" value="ECO:0007669"/>
    <property type="project" value="TreeGrafter"/>
</dbReference>
<dbReference type="GO" id="GO:0030301">
    <property type="term" value="P:cholesterol transport"/>
    <property type="evidence" value="ECO:0007669"/>
    <property type="project" value="TreeGrafter"/>
</dbReference>
<dbReference type="GO" id="GO:0034362">
    <property type="term" value="C:low-density lipoprotein particle"/>
    <property type="evidence" value="ECO:0007669"/>
    <property type="project" value="TreeGrafter"/>
</dbReference>
<dbReference type="GO" id="GO:0042632">
    <property type="term" value="P:cholesterol homeostasis"/>
    <property type="evidence" value="ECO:0007669"/>
    <property type="project" value="TreeGrafter"/>
</dbReference>
<evidence type="ECO:0000256" key="2">
    <source>
        <dbReference type="PROSITE-ProRule" id="PRU00557"/>
    </source>
</evidence>
<dbReference type="Pfam" id="PF01347">
    <property type="entry name" value="Vitellogenin_N"/>
    <property type="match status" value="1"/>
</dbReference>
<dbReference type="GO" id="GO:0006642">
    <property type="term" value="P:triglyceride mobilization"/>
    <property type="evidence" value="ECO:0007669"/>
    <property type="project" value="TreeGrafter"/>
</dbReference>
<feature type="domain" description="Vitellogenin" evidence="3">
    <location>
        <begin position="300"/>
        <end position="507"/>
    </location>
</feature>
<name>A0A7J5YKG4_DISMA</name>
<dbReference type="GO" id="GO:0034361">
    <property type="term" value="C:very-low-density lipoprotein particle"/>
    <property type="evidence" value="ECO:0007669"/>
    <property type="project" value="TreeGrafter"/>
</dbReference>
<comment type="caution">
    <text evidence="4">The sequence shown here is derived from an EMBL/GenBank/DDBJ whole genome shotgun (WGS) entry which is preliminary data.</text>
</comment>
<dbReference type="PROSITE" id="PS51211">
    <property type="entry name" value="VITELLOGENIN"/>
    <property type="match status" value="1"/>
</dbReference>
<dbReference type="InterPro" id="IPR001747">
    <property type="entry name" value="Vitellogenin_N"/>
</dbReference>
<evidence type="ECO:0000313" key="5">
    <source>
        <dbReference type="Proteomes" id="UP000518266"/>
    </source>
</evidence>
<gene>
    <name evidence="4" type="ORF">F7725_019701</name>
</gene>
<dbReference type="EMBL" id="JAAKFY010000011">
    <property type="protein sequence ID" value="KAF3849982.1"/>
    <property type="molecule type" value="Genomic_DNA"/>
</dbReference>
<dbReference type="GO" id="GO:0120020">
    <property type="term" value="F:cholesterol transfer activity"/>
    <property type="evidence" value="ECO:0007669"/>
    <property type="project" value="TreeGrafter"/>
</dbReference>
<sequence length="507" mass="56931">MNLQIAYNMEAPKVVLSELKTRIPSIISAFTMFADKYQITSYMDELRNSVVNRISEAYEAAINYDSQMSQLSIFFRNIIVQYQKTVQVFIDAVVKVLRETQFKLPESDEMTTLPEVLKKLTSSIAAMLDSTLQIIYENIEVSFNAFVEQISSVKMRMPVGDAITGGQILDQVKTTFKTIFAELVDFVKHMESVDTMLEKIGETLKAIVEKSQEFADSVKSDYLDAVFIYINVPYVNFVTALKNVVDHISALNIEQLNHSVEYIIDMFVHVVDQFNNTVNGFLQQASADAQAYIKVINQRYKTSHKYEYIYEAESLNAINGASHLRNGPKASCKVSIEVPQTCSFIVRTTGCSLSEVVDMDTEGNPVFAPAASSDAFAAEMERYPLKVVVEGVYDVKLYPEEGETTTILNIKRGIISALAVPLLEEDKNKNMPTIHGKCKTQSTVNAREDIATDISLNRDLSRCDKFVPLRDHTSPLALVSGMFDNENKHMTSGSCIENHILIPFSHK</sequence>
<dbReference type="SUPFAM" id="SSF56968">
    <property type="entry name" value="Lipovitellin-phosvitin complex, beta-sheet shell regions"/>
    <property type="match status" value="1"/>
</dbReference>
<keyword evidence="5" id="KW-1185">Reference proteome</keyword>
<dbReference type="PANTHER" id="PTHR13769">
    <property type="entry name" value="APOLIPOPROTEIN B"/>
    <property type="match status" value="1"/>
</dbReference>
<dbReference type="InterPro" id="IPR015819">
    <property type="entry name" value="Lipid_transp_b-sht_shell"/>
</dbReference>
<dbReference type="OrthoDB" id="6484170at2759"/>
<dbReference type="GO" id="GO:0034359">
    <property type="term" value="C:mature chylomicron"/>
    <property type="evidence" value="ECO:0007669"/>
    <property type="project" value="TreeGrafter"/>
</dbReference>
<evidence type="ECO:0000313" key="4">
    <source>
        <dbReference type="EMBL" id="KAF3849982.1"/>
    </source>
</evidence>
<dbReference type="Proteomes" id="UP000518266">
    <property type="component" value="Unassembled WGS sequence"/>
</dbReference>
<dbReference type="InterPro" id="IPR052418">
    <property type="entry name" value="Apolipoprotein_B"/>
</dbReference>
<accession>A0A7J5YKG4</accession>
<keyword evidence="1" id="KW-0732">Signal</keyword>
<evidence type="ECO:0000256" key="1">
    <source>
        <dbReference type="ARBA" id="ARBA00022729"/>
    </source>
</evidence>
<evidence type="ECO:0000259" key="3">
    <source>
        <dbReference type="PROSITE" id="PS51211"/>
    </source>
</evidence>
<organism evidence="4 5">
    <name type="scientific">Dissostichus mawsoni</name>
    <name type="common">Antarctic cod</name>
    <dbReference type="NCBI Taxonomy" id="36200"/>
    <lineage>
        <taxon>Eukaryota</taxon>
        <taxon>Metazoa</taxon>
        <taxon>Chordata</taxon>
        <taxon>Craniata</taxon>
        <taxon>Vertebrata</taxon>
        <taxon>Euteleostomi</taxon>
        <taxon>Actinopterygii</taxon>
        <taxon>Neopterygii</taxon>
        <taxon>Teleostei</taxon>
        <taxon>Neoteleostei</taxon>
        <taxon>Acanthomorphata</taxon>
        <taxon>Eupercaria</taxon>
        <taxon>Perciformes</taxon>
        <taxon>Notothenioidei</taxon>
        <taxon>Nototheniidae</taxon>
        <taxon>Dissostichus</taxon>
    </lineage>
</organism>
<dbReference type="AlphaFoldDB" id="A0A7J5YKG4"/>
<dbReference type="GO" id="GO:0042953">
    <property type="term" value="P:lipoprotein transport"/>
    <property type="evidence" value="ECO:0007669"/>
    <property type="project" value="TreeGrafter"/>
</dbReference>
<dbReference type="PANTHER" id="PTHR13769:SF5">
    <property type="entry name" value="APOLIPOPROTEIN B-100-RELATED"/>
    <property type="match status" value="1"/>
</dbReference>
<dbReference type="InterPro" id="IPR015816">
    <property type="entry name" value="Vitellinogen_b-sht_N"/>
</dbReference>
<reference evidence="4 5" key="1">
    <citation type="submission" date="2020-03" db="EMBL/GenBank/DDBJ databases">
        <title>Dissostichus mawsoni Genome sequencing and assembly.</title>
        <authorList>
            <person name="Park H."/>
        </authorList>
    </citation>
    <scope>NUCLEOTIDE SEQUENCE [LARGE SCALE GENOMIC DNA]</scope>
    <source>
        <strain evidence="4">DM0001</strain>
        <tissue evidence="4">Muscle</tissue>
    </source>
</reference>
<protein>
    <recommendedName>
        <fullName evidence="3">Vitellogenin domain-containing protein</fullName>
    </recommendedName>
</protein>
<comment type="caution">
    <text evidence="2">Lacks conserved residue(s) required for the propagation of feature annotation.</text>
</comment>
<proteinExistence type="predicted"/>